<evidence type="ECO:0000256" key="1">
    <source>
        <dbReference type="ARBA" id="ARBA00022485"/>
    </source>
</evidence>
<dbReference type="SFLD" id="SFLDS00029">
    <property type="entry name" value="Radical_SAM"/>
    <property type="match status" value="1"/>
</dbReference>
<evidence type="ECO:0000259" key="7">
    <source>
        <dbReference type="Pfam" id="PF04055"/>
    </source>
</evidence>
<dbReference type="PANTHER" id="PTHR30352:SF22">
    <property type="entry name" value="PYRUVATE FORMATE-LYASE ACTIVATING ENZYME HOMOLOG"/>
    <property type="match status" value="1"/>
</dbReference>
<evidence type="ECO:0000256" key="5">
    <source>
        <dbReference type="ARBA" id="ARBA00023014"/>
    </source>
</evidence>
<dbReference type="EMBL" id="DRZC01000073">
    <property type="protein sequence ID" value="HHQ80800.1"/>
    <property type="molecule type" value="Genomic_DNA"/>
</dbReference>
<evidence type="ECO:0000313" key="8">
    <source>
        <dbReference type="EMBL" id="HHQ80800.1"/>
    </source>
</evidence>
<feature type="binding site" evidence="6">
    <location>
        <position position="152"/>
    </location>
    <ligand>
        <name>[4Fe-4S] cluster</name>
        <dbReference type="ChEBI" id="CHEBI:49883"/>
        <note>4Fe-4S-S-AdoMet</note>
    </ligand>
</feature>
<dbReference type="SUPFAM" id="SSF102114">
    <property type="entry name" value="Radical SAM enzymes"/>
    <property type="match status" value="1"/>
</dbReference>
<dbReference type="Pfam" id="PF04055">
    <property type="entry name" value="Radical_SAM"/>
    <property type="match status" value="1"/>
</dbReference>
<dbReference type="GO" id="GO:0051539">
    <property type="term" value="F:4 iron, 4 sulfur cluster binding"/>
    <property type="evidence" value="ECO:0007669"/>
    <property type="project" value="UniProtKB-KW"/>
</dbReference>
<dbReference type="GO" id="GO:0046872">
    <property type="term" value="F:metal ion binding"/>
    <property type="evidence" value="ECO:0007669"/>
    <property type="project" value="UniProtKB-KW"/>
</dbReference>
<feature type="binding site" evidence="6">
    <location>
        <position position="155"/>
    </location>
    <ligand>
        <name>[4Fe-4S] cluster</name>
        <dbReference type="ChEBI" id="CHEBI:49883"/>
        <note>4Fe-4S-S-AdoMet</note>
    </ligand>
</feature>
<keyword evidence="5 6" id="KW-0411">Iron-sulfur</keyword>
<evidence type="ECO:0000256" key="3">
    <source>
        <dbReference type="ARBA" id="ARBA00022723"/>
    </source>
</evidence>
<dbReference type="InterPro" id="IPR058240">
    <property type="entry name" value="rSAM_sf"/>
</dbReference>
<keyword evidence="4 6" id="KW-0408">Iron</keyword>
<dbReference type="CDD" id="cd01335">
    <property type="entry name" value="Radical_SAM"/>
    <property type="match status" value="1"/>
</dbReference>
<feature type="binding site" evidence="6">
    <location>
        <position position="148"/>
    </location>
    <ligand>
        <name>[4Fe-4S] cluster</name>
        <dbReference type="ChEBI" id="CHEBI:49883"/>
        <note>4Fe-4S-S-AdoMet</note>
    </ligand>
</feature>
<sequence length="390" mass="42932">MGVCALCGWSSTLVSRSVSVCYRCLVRGGDRALSVASRARKEWRVRVGLPPEPPRDHGGVKCRICVNECTIGNGRLGFCGVWTSRGGFLVPAAGRGKLNMYSYLDPLPTNCVAAPVCPAATARGYPVYTRTRGPEIGCYNLAVFMAGCSLDCYFCQNIDHKYMVSPGKRVLRGEVASVESLLERTLSEDSVTCVCFFGGDPTPHAPMLLGYSLKLLMAARSRGSIKRVCWETNGLLSPNLMRVAGRVSLESGGIVKIDWKAWTPSVYQALTGVDGEKAIDRIKENVKLLAKMARERDEPPLLVVSVLLVPGYVGSREVEGIARFLSSFEANIPMVLLAFYPQHLMWDLPTTSYDHMMRARRAAEESGIREVYIGNPWLLKRGYLAEEFES</sequence>
<dbReference type="GO" id="GO:0003824">
    <property type="term" value="F:catalytic activity"/>
    <property type="evidence" value="ECO:0007669"/>
    <property type="project" value="InterPro"/>
</dbReference>
<dbReference type="PANTHER" id="PTHR30352">
    <property type="entry name" value="PYRUVATE FORMATE-LYASE-ACTIVATING ENZYME"/>
    <property type="match status" value="1"/>
</dbReference>
<dbReference type="AlphaFoldDB" id="A0A7J3ZMX8"/>
<name>A0A7J3ZMX8_9CREN</name>
<accession>A0A7J3ZMX8</accession>
<keyword evidence="2 6" id="KW-0949">S-adenosyl-L-methionine</keyword>
<dbReference type="InterPro" id="IPR034457">
    <property type="entry name" value="Organic_radical-activating"/>
</dbReference>
<protein>
    <submittedName>
        <fullName evidence="8">Radical SAM protein</fullName>
    </submittedName>
</protein>
<keyword evidence="3 6" id="KW-0479">Metal-binding</keyword>
<dbReference type="Gene3D" id="3.20.20.70">
    <property type="entry name" value="Aldolase class I"/>
    <property type="match status" value="1"/>
</dbReference>
<comment type="cofactor">
    <cofactor evidence="6">
        <name>[4Fe-4S] cluster</name>
        <dbReference type="ChEBI" id="CHEBI:49883"/>
    </cofactor>
    <text evidence="6">Binds 1 [4Fe-4S] cluster. The cluster is coordinated with 3 cysteines and an exchangeable S-adenosyl-L-methionine.</text>
</comment>
<feature type="domain" description="Radical SAM core" evidence="7">
    <location>
        <begin position="144"/>
        <end position="323"/>
    </location>
</feature>
<proteinExistence type="predicted"/>
<comment type="caution">
    <text evidence="8">The sequence shown here is derived from an EMBL/GenBank/DDBJ whole genome shotgun (WGS) entry which is preliminary data.</text>
</comment>
<dbReference type="PIRSF" id="PIRSF004869">
    <property type="entry name" value="PflX_prd"/>
    <property type="match status" value="1"/>
</dbReference>
<dbReference type="InterPro" id="IPR013785">
    <property type="entry name" value="Aldolase_TIM"/>
</dbReference>
<dbReference type="InterPro" id="IPR007197">
    <property type="entry name" value="rSAM"/>
</dbReference>
<evidence type="ECO:0000256" key="2">
    <source>
        <dbReference type="ARBA" id="ARBA00022691"/>
    </source>
</evidence>
<reference evidence="8" key="1">
    <citation type="journal article" date="2020" name="mSystems">
        <title>Genome- and Community-Level Interaction Insights into Carbon Utilization and Element Cycling Functions of Hydrothermarchaeota in Hydrothermal Sediment.</title>
        <authorList>
            <person name="Zhou Z."/>
            <person name="Liu Y."/>
            <person name="Xu W."/>
            <person name="Pan J."/>
            <person name="Luo Z.H."/>
            <person name="Li M."/>
        </authorList>
    </citation>
    <scope>NUCLEOTIDE SEQUENCE [LARGE SCALE GENOMIC DNA]</scope>
    <source>
        <strain evidence="8">SpSt-1116</strain>
    </source>
</reference>
<keyword evidence="1" id="KW-0004">4Fe-4S</keyword>
<dbReference type="InterPro" id="IPR016431">
    <property type="entry name" value="Pyrv-formate_lyase-activ_prd"/>
</dbReference>
<gene>
    <name evidence="8" type="ORF">ENM78_05070</name>
</gene>
<organism evidence="8">
    <name type="scientific">Fervidicoccus fontis</name>
    <dbReference type="NCBI Taxonomy" id="683846"/>
    <lineage>
        <taxon>Archaea</taxon>
        <taxon>Thermoproteota</taxon>
        <taxon>Thermoprotei</taxon>
        <taxon>Fervidicoccales</taxon>
        <taxon>Fervidicoccaceae</taxon>
        <taxon>Fervidicoccus</taxon>
    </lineage>
</organism>
<evidence type="ECO:0000256" key="6">
    <source>
        <dbReference type="PIRSR" id="PIRSR004869-50"/>
    </source>
</evidence>
<evidence type="ECO:0000256" key="4">
    <source>
        <dbReference type="ARBA" id="ARBA00023004"/>
    </source>
</evidence>